<gene>
    <name evidence="1" type="ORF">HX848_07760</name>
</gene>
<dbReference type="NCBIfam" id="TIGR00725">
    <property type="entry name" value="TIGR00725 family protein"/>
    <property type="match status" value="1"/>
</dbReference>
<dbReference type="Pfam" id="PF18306">
    <property type="entry name" value="LDcluster4"/>
    <property type="match status" value="1"/>
</dbReference>
<sequence>MTKKRQILVIGNNTNGCTPKHEKLAYEIGVEIAKSNSVLITGGLGGVMAAASHGAHDTNGLTVGIIPQDDAIMANEFCDIVIPTGMGLARDFLNALTADGVIIVGGGSGTLSEVCAAYMYKKPMVAIRNIKSSIEPYIDGFLDHRENIKIVGVDTPSDAVKKILKLIAKSYKSDTESTDAEIIDDFNKIKSGEVSRMAQKSSG</sequence>
<dbReference type="SUPFAM" id="SSF102405">
    <property type="entry name" value="MCP/YpsA-like"/>
    <property type="match status" value="1"/>
</dbReference>
<dbReference type="GO" id="GO:0005829">
    <property type="term" value="C:cytosol"/>
    <property type="evidence" value="ECO:0007669"/>
    <property type="project" value="TreeGrafter"/>
</dbReference>
<organism evidence="1 2">
    <name type="scientific">Marine Group I thaumarchaeote</name>
    <dbReference type="NCBI Taxonomy" id="2511932"/>
    <lineage>
        <taxon>Archaea</taxon>
        <taxon>Nitrososphaerota</taxon>
        <taxon>Marine Group I</taxon>
    </lineage>
</organism>
<accession>A0A7K4MJ82</accession>
<evidence type="ECO:0000313" key="2">
    <source>
        <dbReference type="Proteomes" id="UP000563820"/>
    </source>
</evidence>
<proteinExistence type="predicted"/>
<comment type="caution">
    <text evidence="1">The sequence shown here is derived from an EMBL/GenBank/DDBJ whole genome shotgun (WGS) entry which is preliminary data.</text>
</comment>
<dbReference type="PANTHER" id="PTHR43393">
    <property type="entry name" value="CYTOKININ RIBOSIDE 5'-MONOPHOSPHATE PHOSPHORIBOHYDROLASE"/>
    <property type="match status" value="1"/>
</dbReference>
<dbReference type="Proteomes" id="UP000563820">
    <property type="component" value="Unassembled WGS sequence"/>
</dbReference>
<evidence type="ECO:0000313" key="1">
    <source>
        <dbReference type="EMBL" id="NWJ29254.1"/>
    </source>
</evidence>
<name>A0A7K4MJ82_9ARCH</name>
<dbReference type="AlphaFoldDB" id="A0A7K4MJ82"/>
<dbReference type="EMBL" id="JACATE010000017">
    <property type="protein sequence ID" value="NWJ29254.1"/>
    <property type="molecule type" value="Genomic_DNA"/>
</dbReference>
<dbReference type="Gene3D" id="3.40.50.450">
    <property type="match status" value="1"/>
</dbReference>
<dbReference type="InterPro" id="IPR052341">
    <property type="entry name" value="LOG_family_nucleotidases"/>
</dbReference>
<dbReference type="InterPro" id="IPR005268">
    <property type="entry name" value="CHP00725"/>
</dbReference>
<dbReference type="PANTHER" id="PTHR43393:SF3">
    <property type="entry name" value="LYSINE DECARBOXYLASE-LIKE PROTEIN"/>
    <property type="match status" value="1"/>
</dbReference>
<protein>
    <submittedName>
        <fullName evidence="1">TIGR00725 family protein</fullName>
    </submittedName>
</protein>
<reference evidence="1 2" key="1">
    <citation type="journal article" date="2019" name="Environ. Microbiol.">
        <title>Genomics insights into ecotype formation of ammonia-oxidizing archaea in the deep ocean.</title>
        <authorList>
            <person name="Wang Y."/>
            <person name="Huang J.M."/>
            <person name="Cui G.J."/>
            <person name="Nunoura T."/>
            <person name="Takaki Y."/>
            <person name="Li W.L."/>
            <person name="Li J."/>
            <person name="Gao Z.M."/>
            <person name="Takai K."/>
            <person name="Zhang A.Q."/>
            <person name="Stepanauskas R."/>
        </authorList>
    </citation>
    <scope>NUCLEOTIDE SEQUENCE [LARGE SCALE GENOMIC DNA]</scope>
    <source>
        <strain evidence="1 2">T1L11</strain>
    </source>
</reference>
<dbReference type="InterPro" id="IPR041164">
    <property type="entry name" value="LDcluster4"/>
</dbReference>